<comment type="caution">
    <text evidence="4">The sequence shown here is derived from an EMBL/GenBank/DDBJ whole genome shotgun (WGS) entry which is preliminary data.</text>
</comment>
<gene>
    <name evidence="4" type="ORF">HQ497_06165</name>
</gene>
<dbReference type="GO" id="GO:0046872">
    <property type="term" value="F:metal ion binding"/>
    <property type="evidence" value="ECO:0007669"/>
    <property type="project" value="UniProtKB-KW"/>
</dbReference>
<dbReference type="Pfam" id="PF06155">
    <property type="entry name" value="GBBH-like_N"/>
    <property type="match status" value="1"/>
</dbReference>
<accession>A0A972VXN5</accession>
<keyword evidence="1" id="KW-0479">Metal-binding</keyword>
<dbReference type="Gene3D" id="3.30.2020.30">
    <property type="match status" value="1"/>
</dbReference>
<reference evidence="4" key="1">
    <citation type="submission" date="2020-05" db="EMBL/GenBank/DDBJ databases">
        <title>Sulfur intermediates as new biogeochemical hubs in an aquatic model microbial ecosystem.</title>
        <authorList>
            <person name="Vigneron A."/>
        </authorList>
    </citation>
    <scope>NUCLEOTIDE SEQUENCE</scope>
    <source>
        <strain evidence="4">Bin.250</strain>
    </source>
</reference>
<protein>
    <submittedName>
        <fullName evidence="4">DUF971 domain-containing protein</fullName>
    </submittedName>
</protein>
<dbReference type="EMBL" id="JABMOJ010000227">
    <property type="protein sequence ID" value="NQV64932.1"/>
    <property type="molecule type" value="Genomic_DNA"/>
</dbReference>
<dbReference type="PANTHER" id="PTHR35303:SF5">
    <property type="entry name" value="OS02G0197800 PROTEIN"/>
    <property type="match status" value="1"/>
</dbReference>
<evidence type="ECO:0000259" key="3">
    <source>
        <dbReference type="Pfam" id="PF06155"/>
    </source>
</evidence>
<evidence type="ECO:0000256" key="2">
    <source>
        <dbReference type="ARBA" id="ARBA00023004"/>
    </source>
</evidence>
<evidence type="ECO:0000313" key="4">
    <source>
        <dbReference type="EMBL" id="NQV64932.1"/>
    </source>
</evidence>
<dbReference type="InterPro" id="IPR010376">
    <property type="entry name" value="GBBH-like_N"/>
</dbReference>
<feature type="domain" description="Gamma-butyrobetaine hydroxylase-like N-terminal" evidence="3">
    <location>
        <begin position="7"/>
        <end position="90"/>
    </location>
</feature>
<proteinExistence type="predicted"/>
<organism evidence="4 5">
    <name type="scientific">SAR86 cluster bacterium</name>
    <dbReference type="NCBI Taxonomy" id="2030880"/>
    <lineage>
        <taxon>Bacteria</taxon>
        <taxon>Pseudomonadati</taxon>
        <taxon>Pseudomonadota</taxon>
        <taxon>Gammaproteobacteria</taxon>
        <taxon>SAR86 cluster</taxon>
    </lineage>
</organism>
<dbReference type="PANTHER" id="PTHR35303">
    <property type="entry name" value="OS02G0197800 PROTEIN"/>
    <property type="match status" value="1"/>
</dbReference>
<dbReference type="Proteomes" id="UP000754644">
    <property type="component" value="Unassembled WGS sequence"/>
</dbReference>
<keyword evidence="2" id="KW-0408">Iron</keyword>
<evidence type="ECO:0000313" key="5">
    <source>
        <dbReference type="Proteomes" id="UP000754644"/>
    </source>
</evidence>
<sequence>MIPTQVKLHQISGVLELIYADDLRFNLPAEYLRVYSPSAEVQGHSKSQAVLQVGKKHVKIANLEPQGHYAIKIIFSDGHNSGIYSWTFLHELGSQQAEKWADYLAQLDAAGKQREPQFIAVSR</sequence>
<name>A0A972VXN5_9GAMM</name>
<dbReference type="InterPro" id="IPR038492">
    <property type="entry name" value="GBBH-like_N_sf"/>
</dbReference>
<dbReference type="AlphaFoldDB" id="A0A972VXN5"/>
<evidence type="ECO:0000256" key="1">
    <source>
        <dbReference type="ARBA" id="ARBA00022723"/>
    </source>
</evidence>